<name>A0A0B1ZTM6_9SPHN</name>
<evidence type="ECO:0000256" key="1">
    <source>
        <dbReference type="SAM" id="Phobius"/>
    </source>
</evidence>
<keyword evidence="3" id="KW-1185">Reference proteome</keyword>
<dbReference type="STRING" id="1348853.LK12_06745"/>
<keyword evidence="1" id="KW-0812">Transmembrane</keyword>
<protein>
    <submittedName>
        <fullName evidence="2">Uncharacterized protein</fullName>
    </submittedName>
</protein>
<keyword evidence="1" id="KW-1133">Transmembrane helix</keyword>
<comment type="caution">
    <text evidence="2">The sequence shown here is derived from an EMBL/GenBank/DDBJ whole genome shotgun (WGS) entry which is preliminary data.</text>
</comment>
<sequence>MRVIAEMFSRLPGRLRQPSNLLLVSGVAIVLATIGGLAVSRYSIPNAGAAAIPAETKTLDNVSAAGFSPQTRKTLLNIEVNAGILAARLDDGAPNKAAAFDKASLLIAETSRLGDDVPAPLRDVLASTAKSALSQLHAGDTEQAARQLRSIQTTLRGFRMQ</sequence>
<accession>A0A0B1ZTM6</accession>
<proteinExistence type="predicted"/>
<organism evidence="2 3">
    <name type="scientific">Novosphingobium malaysiense</name>
    <dbReference type="NCBI Taxonomy" id="1348853"/>
    <lineage>
        <taxon>Bacteria</taxon>
        <taxon>Pseudomonadati</taxon>
        <taxon>Pseudomonadota</taxon>
        <taxon>Alphaproteobacteria</taxon>
        <taxon>Sphingomonadales</taxon>
        <taxon>Sphingomonadaceae</taxon>
        <taxon>Novosphingobium</taxon>
    </lineage>
</organism>
<dbReference type="EMBL" id="JTDI01000002">
    <property type="protein sequence ID" value="KHK92488.1"/>
    <property type="molecule type" value="Genomic_DNA"/>
</dbReference>
<dbReference type="Proteomes" id="UP000031057">
    <property type="component" value="Unassembled WGS sequence"/>
</dbReference>
<feature type="transmembrane region" description="Helical" evidence="1">
    <location>
        <begin position="21"/>
        <end position="39"/>
    </location>
</feature>
<gene>
    <name evidence="2" type="ORF">LK12_06745</name>
</gene>
<reference evidence="2 3" key="1">
    <citation type="submission" date="2014-10" db="EMBL/GenBank/DDBJ databases">
        <title>Genome sequence of Novosphingobium malaysiense MUSC 273(T).</title>
        <authorList>
            <person name="Lee L.-H."/>
        </authorList>
    </citation>
    <scope>NUCLEOTIDE SEQUENCE [LARGE SCALE GENOMIC DNA]</scope>
    <source>
        <strain evidence="2 3">MUSC 273</strain>
    </source>
</reference>
<dbReference type="AlphaFoldDB" id="A0A0B1ZTM6"/>
<evidence type="ECO:0000313" key="3">
    <source>
        <dbReference type="Proteomes" id="UP000031057"/>
    </source>
</evidence>
<evidence type="ECO:0000313" key="2">
    <source>
        <dbReference type="EMBL" id="KHK92488.1"/>
    </source>
</evidence>
<keyword evidence="1" id="KW-0472">Membrane</keyword>